<evidence type="ECO:0000313" key="9">
    <source>
        <dbReference type="EMBL" id="KAJ5386709.1"/>
    </source>
</evidence>
<dbReference type="GO" id="GO:0020037">
    <property type="term" value="F:heme binding"/>
    <property type="evidence" value="ECO:0007669"/>
    <property type="project" value="InterPro"/>
</dbReference>
<organism evidence="9 10">
    <name type="scientific">Penicillium cosmopolitanum</name>
    <dbReference type="NCBI Taxonomy" id="1131564"/>
    <lineage>
        <taxon>Eukaryota</taxon>
        <taxon>Fungi</taxon>
        <taxon>Dikarya</taxon>
        <taxon>Ascomycota</taxon>
        <taxon>Pezizomycotina</taxon>
        <taxon>Eurotiomycetes</taxon>
        <taxon>Eurotiomycetidae</taxon>
        <taxon>Eurotiales</taxon>
        <taxon>Aspergillaceae</taxon>
        <taxon>Penicillium</taxon>
    </lineage>
</organism>
<keyword evidence="4 7" id="KW-0560">Oxidoreductase</keyword>
<dbReference type="GO" id="GO:0016705">
    <property type="term" value="F:oxidoreductase activity, acting on paired donors, with incorporation or reduction of molecular oxygen"/>
    <property type="evidence" value="ECO:0007669"/>
    <property type="project" value="InterPro"/>
</dbReference>
<evidence type="ECO:0000256" key="5">
    <source>
        <dbReference type="ARBA" id="ARBA00023004"/>
    </source>
</evidence>
<evidence type="ECO:0000256" key="8">
    <source>
        <dbReference type="SAM" id="MobiDB-lite"/>
    </source>
</evidence>
<reference evidence="9" key="1">
    <citation type="submission" date="2022-12" db="EMBL/GenBank/DDBJ databases">
        <authorList>
            <person name="Petersen C."/>
        </authorList>
    </citation>
    <scope>NUCLEOTIDE SEQUENCE</scope>
    <source>
        <strain evidence="9">IBT 29677</strain>
    </source>
</reference>
<dbReference type="GO" id="GO:0005506">
    <property type="term" value="F:iron ion binding"/>
    <property type="evidence" value="ECO:0007669"/>
    <property type="project" value="InterPro"/>
</dbReference>
<keyword evidence="10" id="KW-1185">Reference proteome</keyword>
<dbReference type="OrthoDB" id="1844152at2759"/>
<dbReference type="Gene3D" id="1.10.630.10">
    <property type="entry name" value="Cytochrome P450"/>
    <property type="match status" value="1"/>
</dbReference>
<evidence type="ECO:0000256" key="6">
    <source>
        <dbReference type="PIRSR" id="PIRSR602401-1"/>
    </source>
</evidence>
<comment type="similarity">
    <text evidence="2 7">Belongs to the cytochrome P450 family.</text>
</comment>
<keyword evidence="3 6" id="KW-0479">Metal-binding</keyword>
<evidence type="ECO:0000256" key="4">
    <source>
        <dbReference type="ARBA" id="ARBA00023002"/>
    </source>
</evidence>
<proteinExistence type="inferred from homology"/>
<evidence type="ECO:0000256" key="1">
    <source>
        <dbReference type="ARBA" id="ARBA00001971"/>
    </source>
</evidence>
<dbReference type="AlphaFoldDB" id="A0A9W9VP71"/>
<keyword evidence="5 6" id="KW-0408">Iron</keyword>
<dbReference type="Proteomes" id="UP001147747">
    <property type="component" value="Unassembled WGS sequence"/>
</dbReference>
<dbReference type="CDD" id="cd11041">
    <property type="entry name" value="CYP503A1-like"/>
    <property type="match status" value="1"/>
</dbReference>
<dbReference type="SUPFAM" id="SSF48264">
    <property type="entry name" value="Cytochrome P450"/>
    <property type="match status" value="1"/>
</dbReference>
<dbReference type="PANTHER" id="PTHR46206">
    <property type="entry name" value="CYTOCHROME P450"/>
    <property type="match status" value="1"/>
</dbReference>
<protein>
    <submittedName>
        <fullName evidence="9">Cytochrome P450</fullName>
    </submittedName>
</protein>
<sequence>MPGYFPPGGGWPAVAKTTPGVIRGTVHKHLDRYIPAMSEAILTQLRALQFDESGECTISCFEFAYSVVARSGSYAMVGERLANNEEYLRAVKEHILGMIMTTRVQFLVPDWLKKYIGGFISRLATIGTRWDMHASRKILLKHFDARAAEYRDEMACPGNINDKDDFKSTDKPVEIFRWLFESSVLRHRWSYPEVLGEMLLLQFAFIYTTGYVGLNPTHNLVMKPRGADHQQALYGALAELARQPEYIQPLREEVEAVLAEYGATVPACDRMILLDSFLKECQRLHPPAARITLKPGTHVGVPSSWIQRSSAYYEDPETFDGYRFVKRAAAGATNTRLVDLSPDYLVFGMGVHACPGRWMASALMKLVIAELLIRFDILSGAEGSSQGPLIGSLSFEEFYVPNFGLKRTLLPPRTNSSSPRTRTYQLLNPSAVAAETCMKAPRNPETEDEPASHPESGDDRSSNLTRIEFDFAAPPQPFLDPPAWEAMLKRSRTKSSSGEENRAGGAGEGRASGGSETPQDQREELEFSISLAG</sequence>
<dbReference type="EMBL" id="JAPZBU010000009">
    <property type="protein sequence ID" value="KAJ5386709.1"/>
    <property type="molecule type" value="Genomic_DNA"/>
</dbReference>
<dbReference type="Pfam" id="PF00067">
    <property type="entry name" value="p450"/>
    <property type="match status" value="1"/>
</dbReference>
<feature type="compositionally biased region" description="Basic and acidic residues" evidence="8">
    <location>
        <begin position="442"/>
        <end position="461"/>
    </location>
</feature>
<feature type="region of interest" description="Disordered" evidence="8">
    <location>
        <begin position="440"/>
        <end position="533"/>
    </location>
</feature>
<evidence type="ECO:0000256" key="3">
    <source>
        <dbReference type="ARBA" id="ARBA00022723"/>
    </source>
</evidence>
<name>A0A9W9VP71_9EURO</name>
<evidence type="ECO:0000256" key="2">
    <source>
        <dbReference type="ARBA" id="ARBA00010617"/>
    </source>
</evidence>
<accession>A0A9W9VP71</accession>
<dbReference type="InterPro" id="IPR017972">
    <property type="entry name" value="Cyt_P450_CS"/>
</dbReference>
<keyword evidence="7" id="KW-0503">Monooxygenase</keyword>
<evidence type="ECO:0000256" key="7">
    <source>
        <dbReference type="RuleBase" id="RU000461"/>
    </source>
</evidence>
<dbReference type="GeneID" id="81372867"/>
<dbReference type="RefSeq" id="XP_056484507.1">
    <property type="nucleotide sequence ID" value="XM_056633887.1"/>
</dbReference>
<comment type="cofactor">
    <cofactor evidence="1 6">
        <name>heme</name>
        <dbReference type="ChEBI" id="CHEBI:30413"/>
    </cofactor>
</comment>
<dbReference type="InterPro" id="IPR001128">
    <property type="entry name" value="Cyt_P450"/>
</dbReference>
<reference evidence="9" key="2">
    <citation type="journal article" date="2023" name="IMA Fungus">
        <title>Comparative genomic study of the Penicillium genus elucidates a diverse pangenome and 15 lateral gene transfer events.</title>
        <authorList>
            <person name="Petersen C."/>
            <person name="Sorensen T."/>
            <person name="Nielsen M.R."/>
            <person name="Sondergaard T.E."/>
            <person name="Sorensen J.L."/>
            <person name="Fitzpatrick D.A."/>
            <person name="Frisvad J.C."/>
            <person name="Nielsen K.L."/>
        </authorList>
    </citation>
    <scope>NUCLEOTIDE SEQUENCE</scope>
    <source>
        <strain evidence="9">IBT 29677</strain>
    </source>
</reference>
<dbReference type="InterPro" id="IPR002401">
    <property type="entry name" value="Cyt_P450_E_grp-I"/>
</dbReference>
<gene>
    <name evidence="9" type="ORF">N7509_009250</name>
</gene>
<feature type="binding site" description="axial binding residue" evidence="6">
    <location>
        <position position="354"/>
    </location>
    <ligand>
        <name>heme</name>
        <dbReference type="ChEBI" id="CHEBI:30413"/>
    </ligand>
    <ligandPart>
        <name>Fe</name>
        <dbReference type="ChEBI" id="CHEBI:18248"/>
    </ligandPart>
</feature>
<comment type="caution">
    <text evidence="9">The sequence shown here is derived from an EMBL/GenBank/DDBJ whole genome shotgun (WGS) entry which is preliminary data.</text>
</comment>
<evidence type="ECO:0000313" key="10">
    <source>
        <dbReference type="Proteomes" id="UP001147747"/>
    </source>
</evidence>
<keyword evidence="6 7" id="KW-0349">Heme</keyword>
<dbReference type="PRINTS" id="PR00463">
    <property type="entry name" value="EP450I"/>
</dbReference>
<dbReference type="InterPro" id="IPR036396">
    <property type="entry name" value="Cyt_P450_sf"/>
</dbReference>
<dbReference type="PROSITE" id="PS00086">
    <property type="entry name" value="CYTOCHROME_P450"/>
    <property type="match status" value="1"/>
</dbReference>
<dbReference type="GO" id="GO:0004497">
    <property type="term" value="F:monooxygenase activity"/>
    <property type="evidence" value="ECO:0007669"/>
    <property type="project" value="UniProtKB-KW"/>
</dbReference>
<dbReference type="GO" id="GO:0043386">
    <property type="term" value="P:mycotoxin biosynthetic process"/>
    <property type="evidence" value="ECO:0007669"/>
    <property type="project" value="UniProtKB-ARBA"/>
</dbReference>